<dbReference type="OrthoDB" id="399923at2"/>
<dbReference type="InterPro" id="IPR006379">
    <property type="entry name" value="HAD-SF_hydro_IIB"/>
</dbReference>
<dbReference type="NCBIfam" id="TIGR01484">
    <property type="entry name" value="HAD-SF-IIB"/>
    <property type="match status" value="1"/>
</dbReference>
<dbReference type="PANTHER" id="PTHR10000">
    <property type="entry name" value="PHOSPHOSERINE PHOSPHATASE"/>
    <property type="match status" value="1"/>
</dbReference>
<comment type="cofactor">
    <cofactor evidence="1">
        <name>Mg(2+)</name>
        <dbReference type="ChEBI" id="CHEBI:18420"/>
    </cofactor>
</comment>
<dbReference type="Pfam" id="PF08282">
    <property type="entry name" value="Hydrolase_3"/>
    <property type="match status" value="1"/>
</dbReference>
<gene>
    <name evidence="2" type="ORF">FJO69_02760</name>
</gene>
<organism evidence="2 3">
    <name type="scientific">[Mycoplasma] falconis</name>
    <dbReference type="NCBI Taxonomy" id="92403"/>
    <lineage>
        <taxon>Bacteria</taxon>
        <taxon>Bacillati</taxon>
        <taxon>Mycoplasmatota</taxon>
        <taxon>Mycoplasmoidales</taxon>
        <taxon>Metamycoplasmataceae</taxon>
        <taxon>Metamycoplasma</taxon>
    </lineage>
</organism>
<sequence length="270" mass="30521">MIDFKPEAVFLDMDGTFLDLPKKPERISETNVLKAKEWNDNNRPVILSTGRSNSEFVMALANKINSPYVICQNGGIVVDRNNNVIRKCEIKKDTVIKIVEILKKNKMIFIFNSGDTGYAHGLKFKFVRSWFKRLNWKTYDEIQKLGNCTKILTFGTSKKNILKLRDELAAAFSNLSLHVVSKGYSIEINDINATKGIAEKFVCDVMNIDPKKAVHFGDSGNDTVTIPYVGAFIAMKNSMKNVKQQAKMITYSFKKAGVAKTLSEFEKIQN</sequence>
<accession>A0A501X899</accession>
<name>A0A501X899_9BACT</name>
<dbReference type="Proteomes" id="UP000319776">
    <property type="component" value="Unassembled WGS sequence"/>
</dbReference>
<dbReference type="InterPro" id="IPR023214">
    <property type="entry name" value="HAD_sf"/>
</dbReference>
<dbReference type="SUPFAM" id="SSF56784">
    <property type="entry name" value="HAD-like"/>
    <property type="match status" value="1"/>
</dbReference>
<dbReference type="Gene3D" id="3.30.1240.10">
    <property type="match status" value="1"/>
</dbReference>
<dbReference type="InterPro" id="IPR036412">
    <property type="entry name" value="HAD-like_sf"/>
</dbReference>
<proteinExistence type="predicted"/>
<evidence type="ECO:0000313" key="2">
    <source>
        <dbReference type="EMBL" id="TPE56765.1"/>
    </source>
</evidence>
<keyword evidence="3" id="KW-1185">Reference proteome</keyword>
<protein>
    <submittedName>
        <fullName evidence="2">HAD family phosphatase</fullName>
    </submittedName>
</protein>
<dbReference type="Gene3D" id="3.40.50.1000">
    <property type="entry name" value="HAD superfamily/HAD-like"/>
    <property type="match status" value="1"/>
</dbReference>
<evidence type="ECO:0000256" key="1">
    <source>
        <dbReference type="ARBA" id="ARBA00001946"/>
    </source>
</evidence>
<dbReference type="GO" id="GO:0005829">
    <property type="term" value="C:cytosol"/>
    <property type="evidence" value="ECO:0007669"/>
    <property type="project" value="TreeGrafter"/>
</dbReference>
<evidence type="ECO:0000313" key="3">
    <source>
        <dbReference type="Proteomes" id="UP000319776"/>
    </source>
</evidence>
<comment type="caution">
    <text evidence="2">The sequence shown here is derived from an EMBL/GenBank/DDBJ whole genome shotgun (WGS) entry which is preliminary data.</text>
</comment>
<dbReference type="AlphaFoldDB" id="A0A501X899"/>
<dbReference type="GO" id="GO:0000287">
    <property type="term" value="F:magnesium ion binding"/>
    <property type="evidence" value="ECO:0007669"/>
    <property type="project" value="TreeGrafter"/>
</dbReference>
<dbReference type="GO" id="GO:0016791">
    <property type="term" value="F:phosphatase activity"/>
    <property type="evidence" value="ECO:0007669"/>
    <property type="project" value="TreeGrafter"/>
</dbReference>
<dbReference type="PANTHER" id="PTHR10000:SF8">
    <property type="entry name" value="HAD SUPERFAMILY HYDROLASE-LIKE, TYPE 3"/>
    <property type="match status" value="1"/>
</dbReference>
<dbReference type="EMBL" id="VFSS01000012">
    <property type="protein sequence ID" value="TPE56765.1"/>
    <property type="molecule type" value="Genomic_DNA"/>
</dbReference>
<dbReference type="RefSeq" id="WP_140781541.1">
    <property type="nucleotide sequence ID" value="NZ_VFSS01000012.1"/>
</dbReference>
<reference evidence="2 3" key="1">
    <citation type="submission" date="2019-06" db="EMBL/GenBank/DDBJ databases">
        <title>Mycoplasma falconis type strain whole genome sequence.</title>
        <authorList>
            <person name="Spergser J."/>
        </authorList>
    </citation>
    <scope>NUCLEOTIDE SEQUENCE [LARGE SCALE GENOMIC DNA]</scope>
    <source>
        <strain evidence="2 3">ATCC 51372</strain>
    </source>
</reference>